<evidence type="ECO:0000259" key="3">
    <source>
        <dbReference type="PROSITE" id="PS51206"/>
    </source>
</evidence>
<dbReference type="InterPro" id="IPR027417">
    <property type="entry name" value="P-loop_NTPase"/>
</dbReference>
<reference evidence="4" key="1">
    <citation type="journal article" date="2020" name="Nature">
        <title>Giant virus diversity and host interactions through global metagenomics.</title>
        <authorList>
            <person name="Schulz F."/>
            <person name="Roux S."/>
            <person name="Paez-Espino D."/>
            <person name="Jungbluth S."/>
            <person name="Walsh D.A."/>
            <person name="Denef V.J."/>
            <person name="McMahon K.D."/>
            <person name="Konstantinidis K.T."/>
            <person name="Eloe-Fadrosh E.A."/>
            <person name="Kyrpides N.C."/>
            <person name="Woyke T."/>
        </authorList>
    </citation>
    <scope>NUCLEOTIDE SEQUENCE</scope>
    <source>
        <strain evidence="4">GVMAG-M-3300009182-67</strain>
    </source>
</reference>
<feature type="domain" description="SF3 helicase" evidence="3">
    <location>
        <begin position="301"/>
        <end position="474"/>
    </location>
</feature>
<dbReference type="AlphaFoldDB" id="A0A6C0B082"/>
<dbReference type="Pfam" id="PF08706">
    <property type="entry name" value="D5_N"/>
    <property type="match status" value="1"/>
</dbReference>
<keyword evidence="1" id="KW-0547">Nucleotide-binding</keyword>
<protein>
    <recommendedName>
        <fullName evidence="3">SF3 helicase domain-containing protein</fullName>
    </recommendedName>
</protein>
<dbReference type="Pfam" id="PF19263">
    <property type="entry name" value="DUF5906"/>
    <property type="match status" value="1"/>
</dbReference>
<dbReference type="Gene3D" id="3.40.50.300">
    <property type="entry name" value="P-loop containing nucleotide triphosphate hydrolases"/>
    <property type="match status" value="1"/>
</dbReference>
<evidence type="ECO:0000313" key="4">
    <source>
        <dbReference type="EMBL" id="QHS85171.1"/>
    </source>
</evidence>
<dbReference type="GO" id="GO:0005524">
    <property type="term" value="F:ATP binding"/>
    <property type="evidence" value="ECO:0007669"/>
    <property type="project" value="UniProtKB-KW"/>
</dbReference>
<dbReference type="InterPro" id="IPR045455">
    <property type="entry name" value="NrS-1_pol-like_helicase"/>
</dbReference>
<sequence length="621" mass="72859">MNNYEEIVGVKTRFENSTESELYSYLYSYQNKWVLPNNKSITTFIDKAIENFGLSEKFTYSDLQENYFKCLYNVFYLQQQIVKSTPDERFEEIELIFNKIYESIDYGSKILKMGSILVNSHSDESIQIKDDLGQLRFMQPNIETNSPFQNLLLYILDCIYLSGLQRYGDSLYEKIYYKDYFTHAWKEKMSIKKFIYEKTEFCQDYRQWHNLTSNASNIKNATEFLENCKDPRINDLKKDRHVFAFRNGIYNCKEKVGDDYVDHFYEYGADITKSLDIDVVASKFFNCNFNNFDDIDDWYDIPTPDFQTILEYQGFEEIVCRWVYVFIGRLFFELGELDNWQVALFLEGVAGSGKSTITKIVKKFYETCDVGVLSNNIEKTFGLSSLKDKLLFLAPEIKGDFRLEQSEFQLLIEGGDMQLPVKHRESHYMEWKIPGLFAGNEPPNYTDNSGSISRRLVVAKFNKKVYNKDPDLDYKLNKELPAIMKKAACAYLSAVNKYRGQDFWTSLPEYFRDTQRDMAQNTHSLEHFLSSGKVTIGSEYYCREKNFVQAFNDHCKECHLERHKFTTDYYLGVFGNYNITVKKGMKLKYPNTPNSPSYQGTFIFGVDLVNEMGENGTEDDF</sequence>
<evidence type="ECO:0000256" key="1">
    <source>
        <dbReference type="ARBA" id="ARBA00022741"/>
    </source>
</evidence>
<organism evidence="4">
    <name type="scientific">viral metagenome</name>
    <dbReference type="NCBI Taxonomy" id="1070528"/>
    <lineage>
        <taxon>unclassified sequences</taxon>
        <taxon>metagenomes</taxon>
        <taxon>organismal metagenomes</taxon>
    </lineage>
</organism>
<evidence type="ECO:0000256" key="2">
    <source>
        <dbReference type="ARBA" id="ARBA00022840"/>
    </source>
</evidence>
<proteinExistence type="predicted"/>
<name>A0A6C0B082_9ZZZZ</name>
<dbReference type="InterPro" id="IPR014818">
    <property type="entry name" value="Phage/plasmid_primase_P4_C"/>
</dbReference>
<dbReference type="PROSITE" id="PS51206">
    <property type="entry name" value="SF3_HELICASE_1"/>
    <property type="match status" value="1"/>
</dbReference>
<keyword evidence="2" id="KW-0067">ATP-binding</keyword>
<dbReference type="InterPro" id="IPR014015">
    <property type="entry name" value="Helicase_SF3_DNA-vir"/>
</dbReference>
<dbReference type="SUPFAM" id="SSF52540">
    <property type="entry name" value="P-loop containing nucleoside triphosphate hydrolases"/>
    <property type="match status" value="1"/>
</dbReference>
<accession>A0A6C0B082</accession>
<dbReference type="EMBL" id="MN739041">
    <property type="protein sequence ID" value="QHS85171.1"/>
    <property type="molecule type" value="Genomic_DNA"/>
</dbReference>